<evidence type="ECO:0000256" key="1">
    <source>
        <dbReference type="ARBA" id="ARBA00004651"/>
    </source>
</evidence>
<evidence type="ECO:0000256" key="7">
    <source>
        <dbReference type="SAM" id="Phobius"/>
    </source>
</evidence>
<keyword evidence="2" id="KW-0813">Transport</keyword>
<dbReference type="EMBL" id="LR215050">
    <property type="protein sequence ID" value="VEU82231.1"/>
    <property type="molecule type" value="Genomic_DNA"/>
</dbReference>
<feature type="transmembrane region" description="Helical" evidence="7">
    <location>
        <begin position="294"/>
        <end position="315"/>
    </location>
</feature>
<feature type="transmembrane region" description="Helical" evidence="7">
    <location>
        <begin position="73"/>
        <end position="95"/>
    </location>
</feature>
<dbReference type="STRING" id="1408416.GCA_000702765_00794"/>
<proteinExistence type="predicted"/>
<dbReference type="InterPro" id="IPR002528">
    <property type="entry name" value="MATE_fam"/>
</dbReference>
<dbReference type="GO" id="GO:0042910">
    <property type="term" value="F:xenobiotic transmembrane transporter activity"/>
    <property type="evidence" value="ECO:0007669"/>
    <property type="project" value="InterPro"/>
</dbReference>
<evidence type="ECO:0000256" key="3">
    <source>
        <dbReference type="ARBA" id="ARBA00022475"/>
    </source>
</evidence>
<evidence type="ECO:0000256" key="6">
    <source>
        <dbReference type="ARBA" id="ARBA00023136"/>
    </source>
</evidence>
<feature type="transmembrane region" description="Helical" evidence="7">
    <location>
        <begin position="107"/>
        <end position="131"/>
    </location>
</feature>
<dbReference type="Pfam" id="PF01554">
    <property type="entry name" value="MatE"/>
    <property type="match status" value="2"/>
</dbReference>
<sequence>MQGEISENTKRMLYGKKTWLQMLLLSLPILINNLIKSFNGMVDIYFVSRMEGSSETISSAIAALNLHETFNNLILALGVGLSIGAMAVVSQFIGAKRYDKAKYFSGQFIALSVIVGIVLTIFILVTSWLIIPLMGAKGQTFEFAFSYFNIRSFELVGVVFFTVYQAIRQSQGSTVLPTIYNVLGILLNIVLTWYFVSVLKMGVMGSAWATLIGNMIFVPFMLLDLYRSKKYIKLKTKDLLPRKESIKELWPFAYPAALSHAITYFGFFIINVFVQRVYGDDISSAFATGNKLSSLLMNPIYAITTISAVFIGANIGHGKPERARKIYNESGVMTFSITVVAITIAIIYRKPFVEALVGPGNPYLVKVSIEYTIWLLLTQPAMAIFQNYMAIFNGSGNSDLGMKAQSFRLWVLRIPMLIILFIFFKNLSYSIVWIAMNVSNILALFHAHHLTKRVSLEVKVNIEDGGQTAWYTLCYVNLKFHKMLEISWELVLVQMLGYI</sequence>
<keyword evidence="6 7" id="KW-0472">Membrane</keyword>
<dbReference type="KEGG" id="ahk:NCTC10172_00239"/>
<dbReference type="CDD" id="cd13138">
    <property type="entry name" value="MATE_yoeA_like"/>
    <property type="match status" value="1"/>
</dbReference>
<feature type="transmembrane region" description="Helical" evidence="7">
    <location>
        <begin position="327"/>
        <end position="348"/>
    </location>
</feature>
<comment type="subcellular location">
    <subcellularLocation>
        <location evidence="1">Cell membrane</location>
        <topology evidence="1">Multi-pass membrane protein</topology>
    </subcellularLocation>
</comment>
<accession>A0A449BIE9</accession>
<evidence type="ECO:0000256" key="2">
    <source>
        <dbReference type="ARBA" id="ARBA00022448"/>
    </source>
</evidence>
<name>A0A449BIE9_9MOLU</name>
<dbReference type="PANTHER" id="PTHR43549:SF2">
    <property type="entry name" value="MULTIDRUG RESISTANCE PROTEIN NORM-RELATED"/>
    <property type="match status" value="1"/>
</dbReference>
<gene>
    <name evidence="8" type="primary">mepA</name>
    <name evidence="8" type="ORF">NCTC10172_00239</name>
</gene>
<dbReference type="InterPro" id="IPR048279">
    <property type="entry name" value="MdtK-like"/>
</dbReference>
<evidence type="ECO:0000256" key="5">
    <source>
        <dbReference type="ARBA" id="ARBA00022989"/>
    </source>
</evidence>
<feature type="transmembrane region" description="Helical" evidence="7">
    <location>
        <begin position="143"/>
        <end position="167"/>
    </location>
</feature>
<dbReference type="NCBIfam" id="TIGR00797">
    <property type="entry name" value="matE"/>
    <property type="match status" value="1"/>
</dbReference>
<dbReference type="InterPro" id="IPR052031">
    <property type="entry name" value="Membrane_Transporter-Flippase"/>
</dbReference>
<keyword evidence="3" id="KW-1003">Cell membrane</keyword>
<keyword evidence="5 7" id="KW-1133">Transmembrane helix</keyword>
<feature type="transmembrane region" description="Helical" evidence="7">
    <location>
        <begin position="368"/>
        <end position="385"/>
    </location>
</feature>
<feature type="transmembrane region" description="Helical" evidence="7">
    <location>
        <begin position="18"/>
        <end position="35"/>
    </location>
</feature>
<dbReference type="GO" id="GO:0005886">
    <property type="term" value="C:plasma membrane"/>
    <property type="evidence" value="ECO:0007669"/>
    <property type="project" value="UniProtKB-SubCell"/>
</dbReference>
<dbReference type="AlphaFoldDB" id="A0A449BIE9"/>
<protein>
    <submittedName>
        <fullName evidence="8">Multidrug export protein mepA</fullName>
    </submittedName>
</protein>
<evidence type="ECO:0000313" key="9">
    <source>
        <dbReference type="Proteomes" id="UP000290909"/>
    </source>
</evidence>
<keyword evidence="4 7" id="KW-0812">Transmembrane</keyword>
<dbReference type="PANTHER" id="PTHR43549">
    <property type="entry name" value="MULTIDRUG RESISTANCE PROTEIN YPNP-RELATED"/>
    <property type="match status" value="1"/>
</dbReference>
<feature type="transmembrane region" description="Helical" evidence="7">
    <location>
        <begin position="252"/>
        <end position="274"/>
    </location>
</feature>
<feature type="transmembrane region" description="Helical" evidence="7">
    <location>
        <begin position="208"/>
        <end position="226"/>
    </location>
</feature>
<dbReference type="PIRSF" id="PIRSF006603">
    <property type="entry name" value="DinF"/>
    <property type="match status" value="1"/>
</dbReference>
<reference evidence="8 9" key="1">
    <citation type="submission" date="2019-01" db="EMBL/GenBank/DDBJ databases">
        <authorList>
            <consortium name="Pathogen Informatics"/>
        </authorList>
    </citation>
    <scope>NUCLEOTIDE SEQUENCE [LARGE SCALE GENOMIC DNA]</scope>
    <source>
        <strain evidence="8 9">NCTC10172</strain>
    </source>
</reference>
<evidence type="ECO:0000256" key="4">
    <source>
        <dbReference type="ARBA" id="ARBA00022692"/>
    </source>
</evidence>
<organism evidence="8 9">
    <name type="scientific">Acholeplasma hippikon</name>
    <dbReference type="NCBI Taxonomy" id="264636"/>
    <lineage>
        <taxon>Bacteria</taxon>
        <taxon>Bacillati</taxon>
        <taxon>Mycoplasmatota</taxon>
        <taxon>Mollicutes</taxon>
        <taxon>Acholeplasmatales</taxon>
        <taxon>Acholeplasmataceae</taxon>
        <taxon>Acholeplasma</taxon>
    </lineage>
</organism>
<feature type="transmembrane region" description="Helical" evidence="7">
    <location>
        <begin position="179"/>
        <end position="196"/>
    </location>
</feature>
<dbReference type="GO" id="GO:0015297">
    <property type="term" value="F:antiporter activity"/>
    <property type="evidence" value="ECO:0007669"/>
    <property type="project" value="InterPro"/>
</dbReference>
<evidence type="ECO:0000313" key="8">
    <source>
        <dbReference type="EMBL" id="VEU82231.1"/>
    </source>
</evidence>
<dbReference type="Proteomes" id="UP000290909">
    <property type="component" value="Chromosome"/>
</dbReference>
<keyword evidence="9" id="KW-1185">Reference proteome</keyword>